<proteinExistence type="predicted"/>
<name>A0ABT1SER9_9FIRM</name>
<gene>
    <name evidence="1" type="ORF">NE686_17565</name>
</gene>
<protein>
    <submittedName>
        <fullName evidence="1">Uncharacterized protein</fullName>
    </submittedName>
</protein>
<evidence type="ECO:0000313" key="1">
    <source>
        <dbReference type="EMBL" id="MCQ4924914.1"/>
    </source>
</evidence>
<evidence type="ECO:0000313" key="2">
    <source>
        <dbReference type="Proteomes" id="UP001524478"/>
    </source>
</evidence>
<keyword evidence="2" id="KW-1185">Reference proteome</keyword>
<comment type="caution">
    <text evidence="1">The sequence shown here is derived from an EMBL/GenBank/DDBJ whole genome shotgun (WGS) entry which is preliminary data.</text>
</comment>
<reference evidence="1 2" key="1">
    <citation type="submission" date="2022-06" db="EMBL/GenBank/DDBJ databases">
        <title>Isolation of gut microbiota from human fecal samples.</title>
        <authorList>
            <person name="Pamer E.G."/>
            <person name="Barat B."/>
            <person name="Waligurski E."/>
            <person name="Medina S."/>
            <person name="Paddock L."/>
            <person name="Mostad J."/>
        </authorList>
    </citation>
    <scope>NUCLEOTIDE SEQUENCE [LARGE SCALE GENOMIC DNA]</scope>
    <source>
        <strain evidence="1 2">DFI.7.95</strain>
    </source>
</reference>
<accession>A0ABT1SER9</accession>
<organism evidence="1 2">
    <name type="scientific">Tissierella carlieri</name>
    <dbReference type="NCBI Taxonomy" id="689904"/>
    <lineage>
        <taxon>Bacteria</taxon>
        <taxon>Bacillati</taxon>
        <taxon>Bacillota</taxon>
        <taxon>Tissierellia</taxon>
        <taxon>Tissierellales</taxon>
        <taxon>Tissierellaceae</taxon>
        <taxon>Tissierella</taxon>
    </lineage>
</organism>
<dbReference type="EMBL" id="JANGAC010000016">
    <property type="protein sequence ID" value="MCQ4924914.1"/>
    <property type="molecule type" value="Genomic_DNA"/>
</dbReference>
<dbReference type="Proteomes" id="UP001524478">
    <property type="component" value="Unassembled WGS sequence"/>
</dbReference>
<sequence length="70" mass="7761">MLVIAGKEYQIGNFAMANGTSIYRGYVGKINEIRTDKDKETDNDSPDIYLYIFGHGEVIMAPCMLKIIGG</sequence>